<proteinExistence type="predicted"/>
<dbReference type="AlphaFoldDB" id="A0AAE1B0B9"/>
<reference evidence="1" key="1">
    <citation type="journal article" date="2023" name="G3 (Bethesda)">
        <title>A reference genome for the long-term kleptoplast-retaining sea slug Elysia crispata morphotype clarki.</title>
        <authorList>
            <person name="Eastman K.E."/>
            <person name="Pendleton A.L."/>
            <person name="Shaikh M.A."/>
            <person name="Suttiyut T."/>
            <person name="Ogas R."/>
            <person name="Tomko P."/>
            <person name="Gavelis G."/>
            <person name="Widhalm J.R."/>
            <person name="Wisecaver J.H."/>
        </authorList>
    </citation>
    <scope>NUCLEOTIDE SEQUENCE</scope>
    <source>
        <strain evidence="1">ECLA1</strain>
    </source>
</reference>
<dbReference type="EMBL" id="JAWDGP010000761">
    <property type="protein sequence ID" value="KAK3797469.1"/>
    <property type="molecule type" value="Genomic_DNA"/>
</dbReference>
<comment type="caution">
    <text evidence="1">The sequence shown here is derived from an EMBL/GenBank/DDBJ whole genome shotgun (WGS) entry which is preliminary data.</text>
</comment>
<sequence length="284" mass="31046">MNRPSLYDYNEAVTSKWNVSATYRRCWTGGQNSPRADNPNLATSRVLSGDTPRLDGCLTSAHQEIVGFDWAVEKTNTITGNKIFQGAPGHDAGMSSFARGLCSPKAGEERRCVEGRPPWLLKINHSHLAGPPTRAIFFAPFLKTFRVTRYFLLECLTPHTCGATEENYKKPGTSGVTTGAHRFRNDAPQLTKAVNSLSIIFGPVILNKEVYLPGTVDLGLISPGLGSTTGEMPAKTHKLAQKMSFLAARLWSWPRLITGQFYPPEKVPRHCEVGAPAITVLHGG</sequence>
<protein>
    <submittedName>
        <fullName evidence="1">Uncharacterized protein</fullName>
    </submittedName>
</protein>
<gene>
    <name evidence="1" type="ORF">RRG08_049301</name>
</gene>
<evidence type="ECO:0000313" key="2">
    <source>
        <dbReference type="Proteomes" id="UP001283361"/>
    </source>
</evidence>
<accession>A0AAE1B0B9</accession>
<evidence type="ECO:0000313" key="1">
    <source>
        <dbReference type="EMBL" id="KAK3797469.1"/>
    </source>
</evidence>
<name>A0AAE1B0B9_9GAST</name>
<organism evidence="1 2">
    <name type="scientific">Elysia crispata</name>
    <name type="common">lettuce slug</name>
    <dbReference type="NCBI Taxonomy" id="231223"/>
    <lineage>
        <taxon>Eukaryota</taxon>
        <taxon>Metazoa</taxon>
        <taxon>Spiralia</taxon>
        <taxon>Lophotrochozoa</taxon>
        <taxon>Mollusca</taxon>
        <taxon>Gastropoda</taxon>
        <taxon>Heterobranchia</taxon>
        <taxon>Euthyneura</taxon>
        <taxon>Panpulmonata</taxon>
        <taxon>Sacoglossa</taxon>
        <taxon>Placobranchoidea</taxon>
        <taxon>Plakobranchidae</taxon>
        <taxon>Elysia</taxon>
    </lineage>
</organism>
<dbReference type="Proteomes" id="UP001283361">
    <property type="component" value="Unassembled WGS sequence"/>
</dbReference>
<keyword evidence="2" id="KW-1185">Reference proteome</keyword>